<protein>
    <submittedName>
        <fullName evidence="2">Uncharacterized protein</fullName>
    </submittedName>
</protein>
<feature type="compositionally biased region" description="Basic and acidic residues" evidence="1">
    <location>
        <begin position="255"/>
        <end position="266"/>
    </location>
</feature>
<feature type="compositionally biased region" description="Polar residues" evidence="1">
    <location>
        <begin position="283"/>
        <end position="299"/>
    </location>
</feature>
<dbReference type="Proteomes" id="UP000800093">
    <property type="component" value="Unassembled WGS sequence"/>
</dbReference>
<accession>A0A9P4K2F6</accession>
<evidence type="ECO:0000256" key="1">
    <source>
        <dbReference type="SAM" id="MobiDB-lite"/>
    </source>
</evidence>
<organism evidence="2 3">
    <name type="scientific">Lojkania enalia</name>
    <dbReference type="NCBI Taxonomy" id="147567"/>
    <lineage>
        <taxon>Eukaryota</taxon>
        <taxon>Fungi</taxon>
        <taxon>Dikarya</taxon>
        <taxon>Ascomycota</taxon>
        <taxon>Pezizomycotina</taxon>
        <taxon>Dothideomycetes</taxon>
        <taxon>Pleosporomycetidae</taxon>
        <taxon>Pleosporales</taxon>
        <taxon>Pleosporales incertae sedis</taxon>
        <taxon>Lojkania</taxon>
    </lineage>
</organism>
<keyword evidence="3" id="KW-1185">Reference proteome</keyword>
<evidence type="ECO:0000313" key="2">
    <source>
        <dbReference type="EMBL" id="KAF2261367.1"/>
    </source>
</evidence>
<dbReference type="AlphaFoldDB" id="A0A9P4K2F6"/>
<dbReference type="EMBL" id="ML986659">
    <property type="protein sequence ID" value="KAF2261367.1"/>
    <property type="molecule type" value="Genomic_DNA"/>
</dbReference>
<name>A0A9P4K2F6_9PLEO</name>
<feature type="region of interest" description="Disordered" evidence="1">
    <location>
        <begin position="252"/>
        <end position="306"/>
    </location>
</feature>
<sequence>MFPSHHGVDHDDMDDIYEEMAYRIKTGITTTEDTRDCPYYLLPFQLQQGSTSLGVTGSEPDSGAQSPMFYYPEQAYEIPDNWKLDNNDDMTEDGKSEMHDTYVHNDDDIHGPCNCRYSTMADARAQGLQACISALHTDYNYRFQWHERDFLWDEVVKARVRAGLQFLNGRSGLRKVVRVDDAPDRSDQRMIDERQLIPIPIPGPILDSSHLDAHRVHCFISRSVTHCAFCDMQFDQKSVLAGLRHIDECEGTCTEPRDGDKHHDNDAYGYECGSEDEMPYDKASTSIPQDPSASSTPDLTSDDGRR</sequence>
<proteinExistence type="predicted"/>
<gene>
    <name evidence="2" type="ORF">CC78DRAFT_583805</name>
</gene>
<reference evidence="3" key="1">
    <citation type="journal article" date="2020" name="Stud. Mycol.">
        <title>101 Dothideomycetes genomes: A test case for predicting lifestyles and emergence of pathogens.</title>
        <authorList>
            <person name="Haridas S."/>
            <person name="Albert R."/>
            <person name="Binder M."/>
            <person name="Bloem J."/>
            <person name="LaButti K."/>
            <person name="Salamov A."/>
            <person name="Andreopoulos B."/>
            <person name="Baker S."/>
            <person name="Barry K."/>
            <person name="Bills G."/>
            <person name="Bluhm B."/>
            <person name="Cannon C."/>
            <person name="Castanera R."/>
            <person name="Culley D."/>
            <person name="Daum C."/>
            <person name="Ezra D."/>
            <person name="Gonzalez J."/>
            <person name="Henrissat B."/>
            <person name="Kuo A."/>
            <person name="Liang C."/>
            <person name="Lipzen A."/>
            <person name="Lutzoni F."/>
            <person name="Magnuson J."/>
            <person name="Mondo S."/>
            <person name="Nolan M."/>
            <person name="Ohm R."/>
            <person name="Pangilinan J."/>
            <person name="Park H.-J."/>
            <person name="Ramirez L."/>
            <person name="Alfaro M."/>
            <person name="Sun H."/>
            <person name="Tritt A."/>
            <person name="Yoshinaga Y."/>
            <person name="Zwiers L.-H."/>
            <person name="Turgeon B."/>
            <person name="Goodwin S."/>
            <person name="Spatafora J."/>
            <person name="Crous P."/>
            <person name="Grigoriev I."/>
        </authorList>
    </citation>
    <scope>NUCLEOTIDE SEQUENCE [LARGE SCALE GENOMIC DNA]</scope>
    <source>
        <strain evidence="3">CBS 304.66</strain>
    </source>
</reference>
<comment type="caution">
    <text evidence="2">The sequence shown here is derived from an EMBL/GenBank/DDBJ whole genome shotgun (WGS) entry which is preliminary data.</text>
</comment>
<evidence type="ECO:0000313" key="3">
    <source>
        <dbReference type="Proteomes" id="UP000800093"/>
    </source>
</evidence>